<evidence type="ECO:0000256" key="9">
    <source>
        <dbReference type="HAMAP-Rule" id="MF_00100"/>
    </source>
</evidence>
<sequence length="707" mass="78251">MTIREYAEDVNRSVEDIVKHMESLSMDTSDLDRFLSDDEIILLDNSFQDEEDYVEDTPDEEMIKDFSLDEKAEQIAYESNLTNDHEIKTSKVKKAKKQDKDKSNFRQERKKIYKHKEKLQSNEQVVDENVLLYKEGMTVKELADLLDVSTGEIIKKLMGLGIMATLNNSLSFDSVEVLALDYNKTVKKEETADISNFENYEIEDKEEDLVERPPVVTIMGHVDHGKTTLLDYIRESNVAGGEAGGITQEIGAYQVECKGKKITFIDTPGHAAFTEMRARGASVTDIVIIIVAADDGVMPQTKEAIDHAKAAKVPIIVCINKIDKPEANVDRVMTGLAQAGLTPEEWGGDTIVTKISAKTGEGVDELLENILLIAEMSELKANPNRYATGAVLESKMDKHVGAVATLLIQNGTLRLGDPIVVGTAFGKVRTLKDDLGRNITTAPPSMPVEITGLSSVPSAGDKFMAFETEKQAKQIASDRALREKQADTNRTGMSLEELFGKINEGLKEINVILKTDTNGSLEAVRSSLEKIDVEGVKINIIRGAVGGITESDIVLAGASNAIVIGFNVRGSNKVQDMAKEYGIEIRTYDIIYKVVEDMEKAMKGMLEPIYEEKVTGTAEIRQLFKFSKVGMIAGCHVTSGTIKNNDKARVVRDSIVIYNGSIKSLQHEKDQVKEMSKDHDCGLTLDNFQDYKEGDIIEVYELVEVER</sequence>
<dbReference type="GO" id="GO:0005829">
    <property type="term" value="C:cytosol"/>
    <property type="evidence" value="ECO:0007669"/>
    <property type="project" value="TreeGrafter"/>
</dbReference>
<dbReference type="GO" id="GO:0003924">
    <property type="term" value="F:GTPase activity"/>
    <property type="evidence" value="ECO:0007669"/>
    <property type="project" value="UniProtKB-UniRule"/>
</dbReference>
<keyword evidence="6 9" id="KW-0648">Protein biosynthesis</keyword>
<dbReference type="GO" id="GO:0005525">
    <property type="term" value="F:GTP binding"/>
    <property type="evidence" value="ECO:0007669"/>
    <property type="project" value="UniProtKB-KW"/>
</dbReference>
<keyword evidence="3 9" id="KW-0963">Cytoplasm</keyword>
<organism evidence="12 13">
    <name type="scientific">Candidatus Onthousia excrementipullorum</name>
    <dbReference type="NCBI Taxonomy" id="2840884"/>
    <lineage>
        <taxon>Bacteria</taxon>
        <taxon>Bacillati</taxon>
        <taxon>Bacillota</taxon>
        <taxon>Bacilli</taxon>
        <taxon>Candidatus Onthousia</taxon>
    </lineage>
</organism>
<dbReference type="InterPro" id="IPR027417">
    <property type="entry name" value="P-loop_NTPase"/>
</dbReference>
<name>A0A9D1DTA9_9FIRM</name>
<evidence type="ECO:0000256" key="7">
    <source>
        <dbReference type="ARBA" id="ARBA00023134"/>
    </source>
</evidence>
<keyword evidence="5 9" id="KW-0547">Nucleotide-binding</keyword>
<dbReference type="PANTHER" id="PTHR43381:SF5">
    <property type="entry name" value="TR-TYPE G DOMAIN-CONTAINING PROTEIN"/>
    <property type="match status" value="1"/>
</dbReference>
<dbReference type="Gene3D" id="3.40.50.10050">
    <property type="entry name" value="Translation initiation factor IF- 2, domain 3"/>
    <property type="match status" value="1"/>
</dbReference>
<evidence type="ECO:0000256" key="4">
    <source>
        <dbReference type="ARBA" id="ARBA00022540"/>
    </source>
</evidence>
<dbReference type="InterPro" id="IPR000178">
    <property type="entry name" value="TF_IF2_bacterial-like"/>
</dbReference>
<feature type="binding site" evidence="9">
    <location>
        <begin position="320"/>
        <end position="323"/>
    </location>
    <ligand>
        <name>GTP</name>
        <dbReference type="ChEBI" id="CHEBI:37565"/>
    </ligand>
</feature>
<dbReference type="PROSITE" id="PS51722">
    <property type="entry name" value="G_TR_2"/>
    <property type="match status" value="1"/>
</dbReference>
<comment type="function">
    <text evidence="8 9 10">One of the essential components for the initiation of protein synthesis. Protects formylmethionyl-tRNA from spontaneous hydrolysis and promotes its binding to the 30S ribosomal subunits. Also involved in the hydrolysis of GTP during the formation of the 70S ribosomal complex.</text>
</comment>
<dbReference type="FunFam" id="2.40.30.10:FF:000007">
    <property type="entry name" value="Translation initiation factor IF-2"/>
    <property type="match status" value="1"/>
</dbReference>
<feature type="domain" description="Tr-type G" evidence="11">
    <location>
        <begin position="211"/>
        <end position="380"/>
    </location>
</feature>
<dbReference type="Pfam" id="PF22042">
    <property type="entry name" value="EF-G_D2"/>
    <property type="match status" value="1"/>
</dbReference>
<evidence type="ECO:0000256" key="6">
    <source>
        <dbReference type="ARBA" id="ARBA00022917"/>
    </source>
</evidence>
<dbReference type="InterPro" id="IPR036925">
    <property type="entry name" value="TIF_IF2_dom3_sf"/>
</dbReference>
<dbReference type="FunFam" id="3.40.50.10050:FF:000001">
    <property type="entry name" value="Translation initiation factor IF-2"/>
    <property type="match status" value="1"/>
</dbReference>
<dbReference type="GO" id="GO:0003743">
    <property type="term" value="F:translation initiation factor activity"/>
    <property type="evidence" value="ECO:0007669"/>
    <property type="project" value="UniProtKB-UniRule"/>
</dbReference>
<comment type="similarity">
    <text evidence="1 9 10">Belongs to the TRAFAC class translation factor GTPase superfamily. Classic translation factor GTPase family. IF-2 subfamily.</text>
</comment>
<evidence type="ECO:0000256" key="10">
    <source>
        <dbReference type="RuleBase" id="RU000644"/>
    </source>
</evidence>
<dbReference type="CDD" id="cd03702">
    <property type="entry name" value="IF2_mtIF2_II"/>
    <property type="match status" value="1"/>
</dbReference>
<evidence type="ECO:0000256" key="3">
    <source>
        <dbReference type="ARBA" id="ARBA00022490"/>
    </source>
</evidence>
<dbReference type="PANTHER" id="PTHR43381">
    <property type="entry name" value="TRANSLATION INITIATION FACTOR IF-2-RELATED"/>
    <property type="match status" value="1"/>
</dbReference>
<dbReference type="Gene3D" id="3.40.50.300">
    <property type="entry name" value="P-loop containing nucleotide triphosphate hydrolases"/>
    <property type="match status" value="1"/>
</dbReference>
<comment type="subcellular location">
    <subcellularLocation>
        <location evidence="9">Cytoplasm</location>
    </subcellularLocation>
</comment>
<gene>
    <name evidence="9 12" type="primary">infB</name>
    <name evidence="12" type="ORF">IAB38_01135</name>
</gene>
<feature type="binding site" evidence="9">
    <location>
        <begin position="220"/>
        <end position="227"/>
    </location>
    <ligand>
        <name>GTP</name>
        <dbReference type="ChEBI" id="CHEBI:37565"/>
    </ligand>
</feature>
<keyword evidence="4 9" id="KW-0396">Initiation factor</keyword>
<evidence type="ECO:0000313" key="13">
    <source>
        <dbReference type="Proteomes" id="UP000824232"/>
    </source>
</evidence>
<dbReference type="Proteomes" id="UP000824232">
    <property type="component" value="Unassembled WGS sequence"/>
</dbReference>
<comment type="caution">
    <text evidence="12">The sequence shown here is derived from an EMBL/GenBank/DDBJ whole genome shotgun (WGS) entry which is preliminary data.</text>
</comment>
<evidence type="ECO:0000256" key="2">
    <source>
        <dbReference type="ARBA" id="ARBA00020675"/>
    </source>
</evidence>
<dbReference type="Gene3D" id="2.40.30.10">
    <property type="entry name" value="Translation factors"/>
    <property type="match status" value="2"/>
</dbReference>
<evidence type="ECO:0000259" key="11">
    <source>
        <dbReference type="PROSITE" id="PS51722"/>
    </source>
</evidence>
<dbReference type="InterPro" id="IPR006847">
    <property type="entry name" value="IF2_N"/>
</dbReference>
<dbReference type="SUPFAM" id="SSF52540">
    <property type="entry name" value="P-loop containing nucleoside triphosphate hydrolases"/>
    <property type="match status" value="1"/>
</dbReference>
<evidence type="ECO:0000256" key="5">
    <source>
        <dbReference type="ARBA" id="ARBA00022741"/>
    </source>
</evidence>
<dbReference type="Pfam" id="PF00009">
    <property type="entry name" value="GTP_EFTU"/>
    <property type="match status" value="1"/>
</dbReference>
<dbReference type="SUPFAM" id="SSF52156">
    <property type="entry name" value="Initiation factor IF2/eIF5b, domain 3"/>
    <property type="match status" value="1"/>
</dbReference>
<dbReference type="CDD" id="cd01887">
    <property type="entry name" value="IF2_eIF5B"/>
    <property type="match status" value="1"/>
</dbReference>
<dbReference type="Pfam" id="PF04760">
    <property type="entry name" value="IF2_N"/>
    <property type="match status" value="1"/>
</dbReference>
<dbReference type="InterPro" id="IPR000795">
    <property type="entry name" value="T_Tr_GTP-bd_dom"/>
</dbReference>
<dbReference type="InterPro" id="IPR005225">
    <property type="entry name" value="Small_GTP-bd"/>
</dbReference>
<feature type="binding site" evidence="9">
    <location>
        <begin position="266"/>
        <end position="270"/>
    </location>
    <ligand>
        <name>GTP</name>
        <dbReference type="ChEBI" id="CHEBI:37565"/>
    </ligand>
</feature>
<dbReference type="NCBIfam" id="TIGR00487">
    <property type="entry name" value="IF-2"/>
    <property type="match status" value="1"/>
</dbReference>
<reference evidence="12" key="2">
    <citation type="journal article" date="2021" name="PeerJ">
        <title>Extensive microbial diversity within the chicken gut microbiome revealed by metagenomics and culture.</title>
        <authorList>
            <person name="Gilroy R."/>
            <person name="Ravi A."/>
            <person name="Getino M."/>
            <person name="Pursley I."/>
            <person name="Horton D.L."/>
            <person name="Alikhan N.F."/>
            <person name="Baker D."/>
            <person name="Gharbi K."/>
            <person name="Hall N."/>
            <person name="Watson M."/>
            <person name="Adriaenssens E.M."/>
            <person name="Foster-Nyarko E."/>
            <person name="Jarju S."/>
            <person name="Secka A."/>
            <person name="Antonio M."/>
            <person name="Oren A."/>
            <person name="Chaudhuri R.R."/>
            <person name="La Ragione R."/>
            <person name="Hildebrand F."/>
            <person name="Pallen M.J."/>
        </authorList>
    </citation>
    <scope>NUCLEOTIDE SEQUENCE</scope>
    <source>
        <strain evidence="12">CHK184-20233</strain>
    </source>
</reference>
<protein>
    <recommendedName>
        <fullName evidence="2 9">Translation initiation factor IF-2</fullName>
    </recommendedName>
</protein>
<keyword evidence="7 9" id="KW-0342">GTP-binding</keyword>
<feature type="region of interest" description="G-domain" evidence="9">
    <location>
        <begin position="214"/>
        <end position="362"/>
    </location>
</feature>
<dbReference type="FunFam" id="2.40.30.10:FF:000008">
    <property type="entry name" value="Translation initiation factor IF-2"/>
    <property type="match status" value="1"/>
</dbReference>
<dbReference type="InterPro" id="IPR015760">
    <property type="entry name" value="TIF_IF2"/>
</dbReference>
<dbReference type="NCBIfam" id="TIGR00231">
    <property type="entry name" value="small_GTP"/>
    <property type="match status" value="1"/>
</dbReference>
<dbReference type="SUPFAM" id="SSF50447">
    <property type="entry name" value="Translation proteins"/>
    <property type="match status" value="2"/>
</dbReference>
<evidence type="ECO:0000256" key="1">
    <source>
        <dbReference type="ARBA" id="ARBA00007733"/>
    </source>
</evidence>
<dbReference type="FunFam" id="3.40.50.300:FF:000019">
    <property type="entry name" value="Translation initiation factor IF-2"/>
    <property type="match status" value="1"/>
</dbReference>
<dbReference type="AlphaFoldDB" id="A0A9D1DTA9"/>
<dbReference type="InterPro" id="IPR053905">
    <property type="entry name" value="EF-G-like_DII"/>
</dbReference>
<evidence type="ECO:0000256" key="8">
    <source>
        <dbReference type="ARBA" id="ARBA00025162"/>
    </source>
</evidence>
<dbReference type="HAMAP" id="MF_00100_B">
    <property type="entry name" value="IF_2_B"/>
    <property type="match status" value="1"/>
</dbReference>
<dbReference type="InterPro" id="IPR009000">
    <property type="entry name" value="Transl_B-barrel_sf"/>
</dbReference>
<dbReference type="EMBL" id="DVHC01000013">
    <property type="protein sequence ID" value="HIR58632.1"/>
    <property type="molecule type" value="Genomic_DNA"/>
</dbReference>
<dbReference type="InterPro" id="IPR044145">
    <property type="entry name" value="IF2_II"/>
</dbReference>
<dbReference type="InterPro" id="IPR023115">
    <property type="entry name" value="TIF_IF2_dom3"/>
</dbReference>
<evidence type="ECO:0000313" key="12">
    <source>
        <dbReference type="EMBL" id="HIR58632.1"/>
    </source>
</evidence>
<dbReference type="Pfam" id="PF11987">
    <property type="entry name" value="IF-2"/>
    <property type="match status" value="1"/>
</dbReference>
<proteinExistence type="inferred from homology"/>
<accession>A0A9D1DTA9</accession>
<reference evidence="12" key="1">
    <citation type="submission" date="2020-10" db="EMBL/GenBank/DDBJ databases">
        <authorList>
            <person name="Gilroy R."/>
        </authorList>
    </citation>
    <scope>NUCLEOTIDE SEQUENCE</scope>
    <source>
        <strain evidence="12">CHK184-20233</strain>
    </source>
</reference>
<dbReference type="CDD" id="cd03692">
    <property type="entry name" value="mtIF2_IVc"/>
    <property type="match status" value="1"/>
</dbReference>